<sequence>MKARSSMACNRQLHIAIFPWLAFGHLIPNLELAKLIAQKGHKISFISTPRNIDRLPKLPHNLSSSITFVKLSLPRVDNLPENSEATADVPVEKVPYLKIAFDGLQQPLAQFLQVSSPDWIIYDFAPHWLPPIAAKLGISRVCFLIFSSWTVCFVGSSTLAMINGDDPRTTPEDFTVPPEWIPFPSNLAYRLHEAKLCVNIAQVNASGLSDLCRTGWAVSGCDMFVLRSCFEIESDWIKLIGEIHQKPVVPIGLLPPSLQAINKAEDSSSDNNIWVTISDWFGKQDKGSVVYVAFGSEVSLSQEEITELALGLELSGLPFFWVLRKSDESCELPEGFEERIKGRGIVWTSWAPQLRILSHNSIGGFLTHCGMSSIIEELQFGRALVMLPFQSDQGLNARIFEEKLVGKEIPRDEENGSFTRNEVAKTLRLVILEDEGRIYRDKAKEISKIFGDKELHHRYVDTFIGKLLQFSKP</sequence>
<keyword evidence="2" id="KW-0328">Glycosyltransferase</keyword>
<dbReference type="Proteomes" id="UP001168877">
    <property type="component" value="Unassembled WGS sequence"/>
</dbReference>
<keyword evidence="5" id="KW-1185">Reference proteome</keyword>
<dbReference type="PANTHER" id="PTHR48049:SF60">
    <property type="entry name" value="UDP-GLYCOSYLTRANSFERASE 91B1"/>
    <property type="match status" value="1"/>
</dbReference>
<dbReference type="AlphaFoldDB" id="A0AA39T978"/>
<dbReference type="EMBL" id="JAUESC010000002">
    <property type="protein sequence ID" value="KAK0605164.1"/>
    <property type="molecule type" value="Genomic_DNA"/>
</dbReference>
<dbReference type="Pfam" id="PF00201">
    <property type="entry name" value="UDPGT"/>
    <property type="match status" value="1"/>
</dbReference>
<dbReference type="InterPro" id="IPR050481">
    <property type="entry name" value="UDP-glycosyltransf_plant"/>
</dbReference>
<dbReference type="FunFam" id="3.40.50.2000:FF:000088">
    <property type="entry name" value="Glycosyltransferase"/>
    <property type="match status" value="1"/>
</dbReference>
<reference evidence="4" key="2">
    <citation type="submission" date="2023-06" db="EMBL/GenBank/DDBJ databases">
        <authorList>
            <person name="Swenson N.G."/>
            <person name="Wegrzyn J.L."/>
            <person name="Mcevoy S.L."/>
        </authorList>
    </citation>
    <scope>NUCLEOTIDE SEQUENCE</scope>
    <source>
        <strain evidence="4">NS2018</strain>
        <tissue evidence="4">Leaf</tissue>
    </source>
</reference>
<gene>
    <name evidence="4" type="ORF">LWI29_023595</name>
</gene>
<evidence type="ECO:0008006" key="6">
    <source>
        <dbReference type="Google" id="ProtNLM"/>
    </source>
</evidence>
<name>A0AA39T978_ACESA</name>
<evidence type="ECO:0000256" key="3">
    <source>
        <dbReference type="ARBA" id="ARBA00022679"/>
    </source>
</evidence>
<evidence type="ECO:0000256" key="2">
    <source>
        <dbReference type="ARBA" id="ARBA00022676"/>
    </source>
</evidence>
<dbReference type="SUPFAM" id="SSF53756">
    <property type="entry name" value="UDP-Glycosyltransferase/glycogen phosphorylase"/>
    <property type="match status" value="1"/>
</dbReference>
<comment type="similarity">
    <text evidence="1">Belongs to the UDP-glycosyltransferase family.</text>
</comment>
<dbReference type="InterPro" id="IPR002213">
    <property type="entry name" value="UDP_glucos_trans"/>
</dbReference>
<evidence type="ECO:0000313" key="5">
    <source>
        <dbReference type="Proteomes" id="UP001168877"/>
    </source>
</evidence>
<keyword evidence="3" id="KW-0808">Transferase</keyword>
<evidence type="ECO:0000256" key="1">
    <source>
        <dbReference type="ARBA" id="ARBA00009995"/>
    </source>
</evidence>
<comment type="caution">
    <text evidence="4">The sequence shown here is derived from an EMBL/GenBank/DDBJ whole genome shotgun (WGS) entry which is preliminary data.</text>
</comment>
<organism evidence="4 5">
    <name type="scientific">Acer saccharum</name>
    <name type="common">Sugar maple</name>
    <dbReference type="NCBI Taxonomy" id="4024"/>
    <lineage>
        <taxon>Eukaryota</taxon>
        <taxon>Viridiplantae</taxon>
        <taxon>Streptophyta</taxon>
        <taxon>Embryophyta</taxon>
        <taxon>Tracheophyta</taxon>
        <taxon>Spermatophyta</taxon>
        <taxon>Magnoliopsida</taxon>
        <taxon>eudicotyledons</taxon>
        <taxon>Gunneridae</taxon>
        <taxon>Pentapetalae</taxon>
        <taxon>rosids</taxon>
        <taxon>malvids</taxon>
        <taxon>Sapindales</taxon>
        <taxon>Sapindaceae</taxon>
        <taxon>Hippocastanoideae</taxon>
        <taxon>Acereae</taxon>
        <taxon>Acer</taxon>
    </lineage>
</organism>
<proteinExistence type="inferred from homology"/>
<accession>A0AA39T978</accession>
<dbReference type="GO" id="GO:0035251">
    <property type="term" value="F:UDP-glucosyltransferase activity"/>
    <property type="evidence" value="ECO:0007669"/>
    <property type="project" value="InterPro"/>
</dbReference>
<dbReference type="CDD" id="cd03784">
    <property type="entry name" value="GT1_Gtf-like"/>
    <property type="match status" value="1"/>
</dbReference>
<protein>
    <recommendedName>
        <fullName evidence="6">Glycosyltransferase</fullName>
    </recommendedName>
</protein>
<evidence type="ECO:0000313" key="4">
    <source>
        <dbReference type="EMBL" id="KAK0605164.1"/>
    </source>
</evidence>
<dbReference type="PANTHER" id="PTHR48049">
    <property type="entry name" value="GLYCOSYLTRANSFERASE"/>
    <property type="match status" value="1"/>
</dbReference>
<dbReference type="FunFam" id="3.40.50.2000:FF:000037">
    <property type="entry name" value="Glycosyltransferase"/>
    <property type="match status" value="1"/>
</dbReference>
<dbReference type="Gene3D" id="3.40.50.2000">
    <property type="entry name" value="Glycogen Phosphorylase B"/>
    <property type="match status" value="2"/>
</dbReference>
<reference evidence="4" key="1">
    <citation type="journal article" date="2022" name="Plant J.">
        <title>Strategies of tolerance reflected in two North American maple genomes.</title>
        <authorList>
            <person name="McEvoy S.L."/>
            <person name="Sezen U.U."/>
            <person name="Trouern-Trend A."/>
            <person name="McMahon S.M."/>
            <person name="Schaberg P.G."/>
            <person name="Yang J."/>
            <person name="Wegrzyn J.L."/>
            <person name="Swenson N.G."/>
        </authorList>
    </citation>
    <scope>NUCLEOTIDE SEQUENCE</scope>
    <source>
        <strain evidence="4">NS2018</strain>
    </source>
</reference>